<dbReference type="SUPFAM" id="SSF51351">
    <property type="entry name" value="Triosephosphate isomerase (TIM)"/>
    <property type="match status" value="1"/>
</dbReference>
<protein>
    <recommendedName>
        <fullName evidence="3">Triosephosphate isomerase</fullName>
        <ecNumber evidence="3">5.3.1.1</ecNumber>
    </recommendedName>
</protein>
<evidence type="ECO:0000256" key="1">
    <source>
        <dbReference type="ARBA" id="ARBA00007422"/>
    </source>
</evidence>
<dbReference type="InterPro" id="IPR035990">
    <property type="entry name" value="TIM_sf"/>
</dbReference>
<evidence type="ECO:0000313" key="4">
    <source>
        <dbReference type="EMBL" id="PIT89629.1"/>
    </source>
</evidence>
<keyword evidence="3" id="KW-0312">Gluconeogenesis</keyword>
<accession>A0A2M6WA04</accession>
<sequence>MVKNKKNNMTQKTHIIANWKMQLSNQEATDLAVALSRETKSSVQKQIEIILCPSFTALVQVSAIIGGDSSPDFRRGQNDIRLQLGAQNIFYHDKGAYTGEISPLQLKELKVKYAIIGHSERRQFLNENDHDVNLKIKACLLNSLTPIMCIGETFEERRLGKTAVALIRQLTRGLEDVKLENDQKLIIAYEPVWVIGRGQAVDPEEALQAAQIIKRVLLDFFTPEIIANNITIIYGGSVDAGNVKNFVVPGLLEGVLVGSASLIFEKFSKIIDVLK</sequence>
<dbReference type="InterPro" id="IPR013785">
    <property type="entry name" value="Aldolase_TIM"/>
</dbReference>
<comment type="caution">
    <text evidence="4">The sequence shown here is derived from an EMBL/GenBank/DDBJ whole genome shotgun (WGS) entry which is preliminary data.</text>
</comment>
<organism evidence="4 5">
    <name type="scientific">Candidatus Kuenenbacteria bacterium CG10_big_fil_rev_8_21_14_0_10_36_11</name>
    <dbReference type="NCBI Taxonomy" id="1974618"/>
    <lineage>
        <taxon>Bacteria</taxon>
        <taxon>Candidatus Kueneniibacteriota</taxon>
    </lineage>
</organism>
<dbReference type="GO" id="GO:0006096">
    <property type="term" value="P:glycolytic process"/>
    <property type="evidence" value="ECO:0007669"/>
    <property type="project" value="UniProtKB-UniPathway"/>
</dbReference>
<dbReference type="GO" id="GO:0005829">
    <property type="term" value="C:cytosol"/>
    <property type="evidence" value="ECO:0007669"/>
    <property type="project" value="TreeGrafter"/>
</dbReference>
<dbReference type="Proteomes" id="UP000231464">
    <property type="component" value="Unassembled WGS sequence"/>
</dbReference>
<comment type="pathway">
    <text evidence="3">Carbohydrate degradation; glycolysis; D-glyceraldehyde 3-phosphate from glycerone phosphate: step 1/1.</text>
</comment>
<dbReference type="CDD" id="cd00311">
    <property type="entry name" value="TIM"/>
    <property type="match status" value="1"/>
</dbReference>
<keyword evidence="3" id="KW-0963">Cytoplasm</keyword>
<dbReference type="EMBL" id="PFBP01000046">
    <property type="protein sequence ID" value="PIT89629.1"/>
    <property type="molecule type" value="Genomic_DNA"/>
</dbReference>
<dbReference type="EC" id="5.3.1.1" evidence="3"/>
<keyword evidence="2 3" id="KW-0413">Isomerase</keyword>
<dbReference type="GO" id="GO:0019563">
    <property type="term" value="P:glycerol catabolic process"/>
    <property type="evidence" value="ECO:0007669"/>
    <property type="project" value="TreeGrafter"/>
</dbReference>
<comment type="subcellular location">
    <subcellularLocation>
        <location evidence="3">Cytoplasm</location>
    </subcellularLocation>
</comment>
<reference evidence="5" key="1">
    <citation type="submission" date="2017-09" db="EMBL/GenBank/DDBJ databases">
        <title>Depth-based differentiation of microbial function through sediment-hosted aquifers and enrichment of novel symbionts in the deep terrestrial subsurface.</title>
        <authorList>
            <person name="Probst A.J."/>
            <person name="Ladd B."/>
            <person name="Jarett J.K."/>
            <person name="Geller-Mcgrath D.E."/>
            <person name="Sieber C.M.K."/>
            <person name="Emerson J.B."/>
            <person name="Anantharaman K."/>
            <person name="Thomas B.C."/>
            <person name="Malmstrom R."/>
            <person name="Stieglmeier M."/>
            <person name="Klingl A."/>
            <person name="Woyke T."/>
            <person name="Ryan C.M."/>
            <person name="Banfield J.F."/>
        </authorList>
    </citation>
    <scope>NUCLEOTIDE SEQUENCE [LARGE SCALE GENOMIC DNA]</scope>
</reference>
<dbReference type="PROSITE" id="PS51440">
    <property type="entry name" value="TIM_2"/>
    <property type="match status" value="1"/>
</dbReference>
<dbReference type="Pfam" id="PF00121">
    <property type="entry name" value="TIM"/>
    <property type="match status" value="1"/>
</dbReference>
<comment type="pathway">
    <text evidence="3">Carbohydrate biosynthesis; gluconeogenesis.</text>
</comment>
<evidence type="ECO:0000256" key="2">
    <source>
        <dbReference type="ARBA" id="ARBA00023235"/>
    </source>
</evidence>
<keyword evidence="3" id="KW-0324">Glycolysis</keyword>
<comment type="catalytic activity">
    <reaction evidence="3">
        <text>D-glyceraldehyde 3-phosphate = dihydroxyacetone phosphate</text>
        <dbReference type="Rhea" id="RHEA:18585"/>
        <dbReference type="ChEBI" id="CHEBI:57642"/>
        <dbReference type="ChEBI" id="CHEBI:59776"/>
        <dbReference type="EC" id="5.3.1.1"/>
    </reaction>
</comment>
<dbReference type="UniPathway" id="UPA00138"/>
<comment type="similarity">
    <text evidence="1 3">Belongs to the triosephosphate isomerase family.</text>
</comment>
<dbReference type="GO" id="GO:0046166">
    <property type="term" value="P:glyceraldehyde-3-phosphate biosynthetic process"/>
    <property type="evidence" value="ECO:0007669"/>
    <property type="project" value="TreeGrafter"/>
</dbReference>
<dbReference type="UniPathway" id="UPA00109">
    <property type="reaction ID" value="UER00189"/>
</dbReference>
<dbReference type="GO" id="GO:0004807">
    <property type="term" value="F:triose-phosphate isomerase activity"/>
    <property type="evidence" value="ECO:0007669"/>
    <property type="project" value="UniProtKB-EC"/>
</dbReference>
<dbReference type="InterPro" id="IPR000652">
    <property type="entry name" value="Triosephosphate_isomerase"/>
</dbReference>
<dbReference type="GO" id="GO:0006094">
    <property type="term" value="P:gluconeogenesis"/>
    <property type="evidence" value="ECO:0007669"/>
    <property type="project" value="UniProtKB-UniPathway"/>
</dbReference>
<dbReference type="AlphaFoldDB" id="A0A2M6WA04"/>
<evidence type="ECO:0000256" key="3">
    <source>
        <dbReference type="RuleBase" id="RU363013"/>
    </source>
</evidence>
<proteinExistence type="inferred from homology"/>
<evidence type="ECO:0000313" key="5">
    <source>
        <dbReference type="Proteomes" id="UP000231464"/>
    </source>
</evidence>
<dbReference type="Gene3D" id="3.20.20.70">
    <property type="entry name" value="Aldolase class I"/>
    <property type="match status" value="1"/>
</dbReference>
<dbReference type="PANTHER" id="PTHR21139">
    <property type="entry name" value="TRIOSEPHOSPHATE ISOMERASE"/>
    <property type="match status" value="1"/>
</dbReference>
<gene>
    <name evidence="4" type="ORF">COU23_02865</name>
</gene>
<dbReference type="PANTHER" id="PTHR21139:SF42">
    <property type="entry name" value="TRIOSEPHOSPHATE ISOMERASE"/>
    <property type="match status" value="1"/>
</dbReference>
<comment type="subunit">
    <text evidence="3">Homodimer.</text>
</comment>
<name>A0A2M6WA04_9BACT</name>